<dbReference type="EMBL" id="CP000116">
    <property type="protein sequence ID" value="AAZ97129.1"/>
    <property type="molecule type" value="Genomic_DNA"/>
</dbReference>
<dbReference type="eggNOG" id="COG1377">
    <property type="taxonomic scope" value="Bacteria"/>
</dbReference>
<evidence type="ECO:0000313" key="4">
    <source>
        <dbReference type="Proteomes" id="UP000008291"/>
    </source>
</evidence>
<sequence length="261" mass="27684">MAEENDLSRTEPASARRLQDARAAGDVPRSSEFAAWLVLLAAIGVLSWQGPRLLGSLQTLVATALQHAAKPFSPAVVEAVGSALWAVLPVLGAVFVAALIAPLLLSRWVYAPGSHPRRRHPFHAVARLFSLDSVADLALTLLKVALAALAVWWAFGASTPGIAALDAIAADAAPEAAAGWLGHGVLALVAGLALVAALDAGWQWLRYLRRHAMTWQEVLAEAREAEVHPEIRAQLRGRQQQAGARPRPATAEHPVIDEVIG</sequence>
<name>Q3SJM5_THIDA</name>
<keyword evidence="3" id="KW-0966">Cell projection</keyword>
<dbReference type="PANTHER" id="PTHR30531">
    <property type="entry name" value="FLAGELLAR BIOSYNTHETIC PROTEIN FLHB"/>
    <property type="match status" value="1"/>
</dbReference>
<dbReference type="STRING" id="292415.Tbd_1176"/>
<dbReference type="Proteomes" id="UP000008291">
    <property type="component" value="Chromosome"/>
</dbReference>
<keyword evidence="3" id="KW-0969">Cilium</keyword>
<keyword evidence="2" id="KW-1133">Transmembrane helix</keyword>
<dbReference type="PRINTS" id="PR00950">
    <property type="entry name" value="TYPE3IMSPROT"/>
</dbReference>
<protein>
    <submittedName>
        <fullName evidence="3">Flagellar biosynthetic protein FlhB</fullName>
    </submittedName>
</protein>
<keyword evidence="3" id="KW-0282">Flagellum</keyword>
<accession>Q3SJM5</accession>
<dbReference type="Pfam" id="PF01312">
    <property type="entry name" value="Bac_export_2"/>
    <property type="match status" value="1"/>
</dbReference>
<dbReference type="KEGG" id="tbd:Tbd_1176"/>
<dbReference type="RefSeq" id="WP_011311688.1">
    <property type="nucleotide sequence ID" value="NC_007404.1"/>
</dbReference>
<dbReference type="OrthoDB" id="8562150at2"/>
<organism evidence="3 4">
    <name type="scientific">Thiobacillus denitrificans (strain ATCC 25259 / T1)</name>
    <dbReference type="NCBI Taxonomy" id="292415"/>
    <lineage>
        <taxon>Bacteria</taxon>
        <taxon>Pseudomonadati</taxon>
        <taxon>Pseudomonadota</taxon>
        <taxon>Betaproteobacteria</taxon>
        <taxon>Nitrosomonadales</taxon>
        <taxon>Thiobacillaceae</taxon>
        <taxon>Thiobacillus</taxon>
    </lineage>
</organism>
<feature type="transmembrane region" description="Helical" evidence="2">
    <location>
        <begin position="180"/>
        <end position="202"/>
    </location>
</feature>
<dbReference type="GO" id="GO:0009306">
    <property type="term" value="P:protein secretion"/>
    <property type="evidence" value="ECO:0007669"/>
    <property type="project" value="InterPro"/>
</dbReference>
<gene>
    <name evidence="3" type="ordered locus">Tbd_1176</name>
</gene>
<keyword evidence="2" id="KW-0472">Membrane</keyword>
<feature type="transmembrane region" description="Helical" evidence="2">
    <location>
        <begin position="33"/>
        <end position="50"/>
    </location>
</feature>
<feature type="transmembrane region" description="Helical" evidence="2">
    <location>
        <begin position="131"/>
        <end position="155"/>
    </location>
</feature>
<dbReference type="AlphaFoldDB" id="Q3SJM5"/>
<dbReference type="GO" id="GO:0005886">
    <property type="term" value="C:plasma membrane"/>
    <property type="evidence" value="ECO:0007669"/>
    <property type="project" value="TreeGrafter"/>
</dbReference>
<reference evidence="3 4" key="1">
    <citation type="journal article" date="2006" name="J. Bacteriol.">
        <title>The genome sequence of the obligately chemolithoautotrophic, facultatively anaerobic bacterium Thiobacillus denitrificans.</title>
        <authorList>
            <person name="Beller H.R."/>
            <person name="Chain P.S."/>
            <person name="Letain T.E."/>
            <person name="Chakicherla A."/>
            <person name="Larimer F.W."/>
            <person name="Richardson P.M."/>
            <person name="Coleman M.A."/>
            <person name="Wood A.P."/>
            <person name="Kelly D.P."/>
        </authorList>
    </citation>
    <scope>NUCLEOTIDE SEQUENCE [LARGE SCALE GENOMIC DNA]</scope>
    <source>
        <strain evidence="3 4">ATCC 25259</strain>
    </source>
</reference>
<proteinExistence type="predicted"/>
<feature type="transmembrane region" description="Helical" evidence="2">
    <location>
        <begin position="83"/>
        <end position="110"/>
    </location>
</feature>
<feature type="compositionally biased region" description="Low complexity" evidence="1">
    <location>
        <begin position="236"/>
        <end position="249"/>
    </location>
</feature>
<feature type="region of interest" description="Disordered" evidence="1">
    <location>
        <begin position="1"/>
        <end position="21"/>
    </location>
</feature>
<keyword evidence="4" id="KW-1185">Reference proteome</keyword>
<keyword evidence="2" id="KW-0812">Transmembrane</keyword>
<dbReference type="InterPro" id="IPR006135">
    <property type="entry name" value="T3SS_substrate_exporter"/>
</dbReference>
<evidence type="ECO:0000313" key="3">
    <source>
        <dbReference type="EMBL" id="AAZ97129.1"/>
    </source>
</evidence>
<evidence type="ECO:0000256" key="2">
    <source>
        <dbReference type="SAM" id="Phobius"/>
    </source>
</evidence>
<evidence type="ECO:0000256" key="1">
    <source>
        <dbReference type="SAM" id="MobiDB-lite"/>
    </source>
</evidence>
<dbReference type="HOGENOM" id="CLU_1065334_0_0_4"/>
<dbReference type="PANTHER" id="PTHR30531:SF12">
    <property type="entry name" value="FLAGELLAR BIOSYNTHETIC PROTEIN FLHB"/>
    <property type="match status" value="1"/>
</dbReference>
<feature type="region of interest" description="Disordered" evidence="1">
    <location>
        <begin position="236"/>
        <end position="261"/>
    </location>
</feature>